<dbReference type="RefSeq" id="WP_148544898.1">
    <property type="nucleotide sequence ID" value="NZ_VSDQ01000718.1"/>
</dbReference>
<dbReference type="Proteomes" id="UP000323930">
    <property type="component" value="Unassembled WGS sequence"/>
</dbReference>
<feature type="signal peptide" evidence="1">
    <location>
        <begin position="1"/>
        <end position="24"/>
    </location>
</feature>
<dbReference type="OrthoDB" id="253409at2"/>
<evidence type="ECO:0000313" key="3">
    <source>
        <dbReference type="EMBL" id="TYA71912.1"/>
    </source>
</evidence>
<feature type="chain" id="PRO_5022822010" evidence="1">
    <location>
        <begin position="25"/>
        <end position="468"/>
    </location>
</feature>
<dbReference type="SUPFAM" id="SSF51126">
    <property type="entry name" value="Pectin lyase-like"/>
    <property type="match status" value="1"/>
</dbReference>
<dbReference type="InterPro" id="IPR039448">
    <property type="entry name" value="Beta_helix"/>
</dbReference>
<keyword evidence="1" id="KW-0732">Signal</keyword>
<accession>A0A5D0HRA2</accession>
<dbReference type="AlphaFoldDB" id="A0A5D0HRA2"/>
<evidence type="ECO:0000256" key="1">
    <source>
        <dbReference type="SAM" id="SignalP"/>
    </source>
</evidence>
<comment type="caution">
    <text evidence="3">The sequence shown here is derived from an EMBL/GenBank/DDBJ whole genome shotgun (WGS) entry which is preliminary data.</text>
</comment>
<dbReference type="Gene3D" id="2.160.20.10">
    <property type="entry name" value="Single-stranded right-handed beta-helix, Pectin lyase-like"/>
    <property type="match status" value="1"/>
</dbReference>
<reference evidence="3 4" key="1">
    <citation type="submission" date="2019-08" db="EMBL/GenBank/DDBJ databases">
        <title>Seonamhaeicola sediminis sp. nov., isolated from marine sediment.</title>
        <authorList>
            <person name="Cao W.R."/>
        </authorList>
    </citation>
    <scope>NUCLEOTIDE SEQUENCE [LARGE SCALE GENOMIC DNA]</scope>
    <source>
        <strain evidence="3 4">B011</strain>
    </source>
</reference>
<dbReference type="SMART" id="SM00710">
    <property type="entry name" value="PbH1"/>
    <property type="match status" value="3"/>
</dbReference>
<feature type="domain" description="Right handed beta helix" evidence="2">
    <location>
        <begin position="237"/>
        <end position="402"/>
    </location>
</feature>
<evidence type="ECO:0000259" key="2">
    <source>
        <dbReference type="Pfam" id="PF13229"/>
    </source>
</evidence>
<evidence type="ECO:0000313" key="4">
    <source>
        <dbReference type="Proteomes" id="UP000323930"/>
    </source>
</evidence>
<proteinExistence type="predicted"/>
<dbReference type="Pfam" id="PF13229">
    <property type="entry name" value="Beta_helix"/>
    <property type="match status" value="1"/>
</dbReference>
<protein>
    <submittedName>
        <fullName evidence="3">Right-handed parallel beta-helix repeat-containing protein</fullName>
    </submittedName>
</protein>
<dbReference type="InterPro" id="IPR011050">
    <property type="entry name" value="Pectin_lyase_fold/virulence"/>
</dbReference>
<organism evidence="3 4">
    <name type="scientific">Seonamhaeicola marinus</name>
    <dbReference type="NCBI Taxonomy" id="1912246"/>
    <lineage>
        <taxon>Bacteria</taxon>
        <taxon>Pseudomonadati</taxon>
        <taxon>Bacteroidota</taxon>
        <taxon>Flavobacteriia</taxon>
        <taxon>Flavobacteriales</taxon>
        <taxon>Flavobacteriaceae</taxon>
    </lineage>
</organism>
<dbReference type="EMBL" id="VSDQ01000718">
    <property type="protein sequence ID" value="TYA71912.1"/>
    <property type="molecule type" value="Genomic_DNA"/>
</dbReference>
<sequence length="468" mass="52388">MATYCTFKKLVLFLILSIVVYSCAYDSDDNPSFNRIVLSDTDPNNPFPFNGPQPPIDRIPYPEINNNQYCIDVEEWDIPINRAEPEKTTRNLQAAIDWAVNQGYGIICVPEGHYLIGIEQSDIYYGGIELGSNIALMLDQNAVIEMTPNNRWNYCAIRINNQSNVVVSGGTIIGDRDNHEYTARNDGSRAHDEGHLICIEGESQNVTVENMILGKANGDGVLIVGSGVGQDQMLTDININRNNFSDNRRQGVSIVGGRHILIENNEFHHTNGTAPEFGIDIEGAGRINDSIVIRTNYFHHNKGGDIVNTDGTDIIVENNILLQGQSNTYIDGPLVYWKNASWTIRNNNITMRTQSVNNWNGIIMYSNSSPKTNPDTTFVHNNTLNKCGMYMYNGADLSVRNNIMLEGHLAFSEMDNLILENNSVEHPDECWAYRFRQVSGTADGNNYNGTLIDIPLQQNAPWNGCWID</sequence>
<dbReference type="InterPro" id="IPR006626">
    <property type="entry name" value="PbH1"/>
</dbReference>
<name>A0A5D0HRA2_9FLAO</name>
<gene>
    <name evidence="3" type="ORF">FUA24_20395</name>
</gene>
<keyword evidence="4" id="KW-1185">Reference proteome</keyword>
<dbReference type="InterPro" id="IPR012334">
    <property type="entry name" value="Pectin_lyas_fold"/>
</dbReference>